<gene>
    <name evidence="1" type="ORF">NLS_LOCUS3546</name>
</gene>
<dbReference type="AlphaFoldDB" id="A0A3P6SWT8"/>
<accession>A0A3P6SWT8</accession>
<name>A0A3P6SWT8_LITSI</name>
<proteinExistence type="predicted"/>
<evidence type="ECO:0000313" key="2">
    <source>
        <dbReference type="Proteomes" id="UP000277928"/>
    </source>
</evidence>
<dbReference type="EMBL" id="UYRX01000196">
    <property type="protein sequence ID" value="VDK77157.1"/>
    <property type="molecule type" value="Genomic_DNA"/>
</dbReference>
<dbReference type="Proteomes" id="UP000277928">
    <property type="component" value="Unassembled WGS sequence"/>
</dbReference>
<protein>
    <recommendedName>
        <fullName evidence="3">Ig-like domain-containing protein</fullName>
    </recommendedName>
</protein>
<dbReference type="OrthoDB" id="114660at2759"/>
<keyword evidence="2" id="KW-1185">Reference proteome</keyword>
<reference evidence="1 2" key="1">
    <citation type="submission" date="2018-08" db="EMBL/GenBank/DDBJ databases">
        <authorList>
            <person name="Laetsch R D."/>
            <person name="Stevens L."/>
            <person name="Kumar S."/>
            <person name="Blaxter L. M."/>
        </authorList>
    </citation>
    <scope>NUCLEOTIDE SEQUENCE [LARGE SCALE GENOMIC DNA]</scope>
</reference>
<organism evidence="1 2">
    <name type="scientific">Litomosoides sigmodontis</name>
    <name type="common">Filarial nematode worm</name>
    <dbReference type="NCBI Taxonomy" id="42156"/>
    <lineage>
        <taxon>Eukaryota</taxon>
        <taxon>Metazoa</taxon>
        <taxon>Ecdysozoa</taxon>
        <taxon>Nematoda</taxon>
        <taxon>Chromadorea</taxon>
        <taxon>Rhabditida</taxon>
        <taxon>Spirurina</taxon>
        <taxon>Spiruromorpha</taxon>
        <taxon>Filarioidea</taxon>
        <taxon>Onchocercidae</taxon>
        <taxon>Litomosoides</taxon>
    </lineage>
</organism>
<dbReference type="OMA" id="SSHIEWR"/>
<evidence type="ECO:0008006" key="3">
    <source>
        <dbReference type="Google" id="ProtNLM"/>
    </source>
</evidence>
<evidence type="ECO:0000313" key="1">
    <source>
        <dbReference type="EMBL" id="VDK77157.1"/>
    </source>
</evidence>
<sequence length="88" mass="9950">MANVDVDDRFIGFHFTEEPTNTVAQAGRVELNCQYAAVMKNIASRIEWRKDGAEMGTLQSTGKVWSSVVLIKFGRNELMPKFPINLIF</sequence>